<keyword evidence="1" id="KW-0732">Signal</keyword>
<dbReference type="EMBL" id="FQWA01000034">
    <property type="protein sequence ID" value="SHG08690.1"/>
    <property type="molecule type" value="Genomic_DNA"/>
</dbReference>
<name>A0AAX2F6E1_9BACT</name>
<sequence length="666" mass="75390">MSIKVFSTAILASLLFVSCSETSTDYESKTTTTTSANELKTYEVAIEAQANEPTNEPDTRAAMPFKVTEENLSGKTVLYPKLNITQKTMPSLVVLYNKRNGAKEVVEANWSVIKEGTSIKFNLNKLNLTSNLANGEWYIMSFMGGEKNGNKLSVNTQTTIDLMEKNQEFTASCPFATNWRRIVKTGNKLKLSNESKKMVFKPQGVFLALSLESRMTLPTKMSRNITMESNAFCASGDYNFNSVGTNVSDDADLAASYWEPNSANAISRSSSIYEKYNAKHYTTNITLKYDGAKNDGTLRNGQSDLNSHIYFNSYNKSTGTNTPNTRTNRSFLLCLMPVDYKKTSNYGGIVNETLLFGDVEVADANRTNYTYDKNTYKTDPSTWRPYMGRRYLLASFSDALKTGSSYNMTLRIIRPTLFIERLWAYRQGNELEKKQEGEAGQIAEGKKVDNHYPSLNNGKYRLTKFSEFTPIFNNPKLQLDDGKGFNGSNAMDIGPEYGYILTMGNNLAFADLNGKQKKFDNWFCTERGKRVLYGIMCFKPFGNRDATSTDNYKVAVRMTFPSSKATSGVAKIETYYLGPNYNLSLNVAGYYLCHNEFWKRLDSRDIITREFPLDTYWLTTNYMIQSNEPRPRITKFTTDGVSQDKLTVGRGRPTHYFIPWLKSPAW</sequence>
<dbReference type="AlphaFoldDB" id="A0AAX2F6E1"/>
<accession>A0AAX2F6E1</accession>
<comment type="caution">
    <text evidence="2">The sequence shown here is derived from an EMBL/GenBank/DDBJ whole genome shotgun (WGS) entry which is preliminary data.</text>
</comment>
<dbReference type="PROSITE" id="PS51257">
    <property type="entry name" value="PROKAR_LIPOPROTEIN"/>
    <property type="match status" value="1"/>
</dbReference>
<keyword evidence="3" id="KW-1185">Reference proteome</keyword>
<dbReference type="RefSeq" id="WP_065367944.1">
    <property type="nucleotide sequence ID" value="NZ_CP016205.1"/>
</dbReference>
<organism evidence="2 3">
    <name type="scientific">Prevotella scopos JCM 17725</name>
    <dbReference type="NCBI Taxonomy" id="1236518"/>
    <lineage>
        <taxon>Bacteria</taxon>
        <taxon>Pseudomonadati</taxon>
        <taxon>Bacteroidota</taxon>
        <taxon>Bacteroidia</taxon>
        <taxon>Bacteroidales</taxon>
        <taxon>Prevotellaceae</taxon>
        <taxon>Prevotella</taxon>
    </lineage>
</organism>
<feature type="signal peptide" evidence="1">
    <location>
        <begin position="1"/>
        <end position="23"/>
    </location>
</feature>
<dbReference type="Proteomes" id="UP000184105">
    <property type="component" value="Unassembled WGS sequence"/>
</dbReference>
<reference evidence="2 3" key="1">
    <citation type="submission" date="2016-11" db="EMBL/GenBank/DDBJ databases">
        <authorList>
            <person name="Varghese N."/>
            <person name="Submissions S."/>
        </authorList>
    </citation>
    <scope>NUCLEOTIDE SEQUENCE [LARGE SCALE GENOMIC DNA]</scope>
    <source>
        <strain evidence="2 3">DSM 22613</strain>
    </source>
</reference>
<feature type="chain" id="PRO_5043623412" description="DUF4906 domain-containing protein" evidence="1">
    <location>
        <begin position="24"/>
        <end position="666"/>
    </location>
</feature>
<evidence type="ECO:0000256" key="1">
    <source>
        <dbReference type="SAM" id="SignalP"/>
    </source>
</evidence>
<gene>
    <name evidence="2" type="ORF">SAMN05444364_13413</name>
</gene>
<proteinExistence type="predicted"/>
<evidence type="ECO:0008006" key="4">
    <source>
        <dbReference type="Google" id="ProtNLM"/>
    </source>
</evidence>
<protein>
    <recommendedName>
        <fullName evidence="4">DUF4906 domain-containing protein</fullName>
    </recommendedName>
</protein>
<evidence type="ECO:0000313" key="3">
    <source>
        <dbReference type="Proteomes" id="UP000184105"/>
    </source>
</evidence>
<evidence type="ECO:0000313" key="2">
    <source>
        <dbReference type="EMBL" id="SHG08690.1"/>
    </source>
</evidence>